<comment type="caution">
    <text evidence="2">The sequence shown here is derived from an EMBL/GenBank/DDBJ whole genome shotgun (WGS) entry which is preliminary data.</text>
</comment>
<evidence type="ECO:0000313" key="2">
    <source>
        <dbReference type="EMBL" id="PZR53423.1"/>
    </source>
</evidence>
<dbReference type="Proteomes" id="UP000248783">
    <property type="component" value="Unassembled WGS sequence"/>
</dbReference>
<name>A0A2W5WS10_9MICO</name>
<keyword evidence="3" id="KW-1185">Reference proteome</keyword>
<protein>
    <recommendedName>
        <fullName evidence="4">PGAP1-like protein</fullName>
    </recommendedName>
</protein>
<dbReference type="AlphaFoldDB" id="A0A2W5WS10"/>
<accession>A0A2W5WS10</accession>
<evidence type="ECO:0008006" key="4">
    <source>
        <dbReference type="Google" id="ProtNLM"/>
    </source>
</evidence>
<dbReference type="Gene3D" id="3.40.50.1820">
    <property type="entry name" value="alpha/beta hydrolase"/>
    <property type="match status" value="1"/>
</dbReference>
<organism evidence="2 3">
    <name type="scientific">Xylanimonas oleitrophica</name>
    <dbReference type="NCBI Taxonomy" id="2607479"/>
    <lineage>
        <taxon>Bacteria</taxon>
        <taxon>Bacillati</taxon>
        <taxon>Actinomycetota</taxon>
        <taxon>Actinomycetes</taxon>
        <taxon>Micrococcales</taxon>
        <taxon>Promicromonosporaceae</taxon>
        <taxon>Xylanimonas</taxon>
    </lineage>
</organism>
<gene>
    <name evidence="2" type="ORF">DNL40_07895</name>
</gene>
<reference evidence="2 3" key="1">
    <citation type="submission" date="2018-06" db="EMBL/GenBank/DDBJ databases">
        <title>Whole genome sequencing of a novel hydrocarbon degrading bacterial strain, PW21 isolated from oil contaminated produced water sample.</title>
        <authorList>
            <person name="Nagkirti P."/>
            <person name="Shaikh A."/>
            <person name="Gowdaman V."/>
            <person name="Engineer A.E."/>
            <person name="Dagar S."/>
            <person name="Dhakephalkar P.K."/>
        </authorList>
    </citation>
    <scope>NUCLEOTIDE SEQUENCE [LARGE SCALE GENOMIC DNA]</scope>
    <source>
        <strain evidence="2 3">PW21</strain>
    </source>
</reference>
<proteinExistence type="predicted"/>
<evidence type="ECO:0000313" key="3">
    <source>
        <dbReference type="Proteomes" id="UP000248783"/>
    </source>
</evidence>
<feature type="region of interest" description="Disordered" evidence="1">
    <location>
        <begin position="518"/>
        <end position="541"/>
    </location>
</feature>
<dbReference type="InterPro" id="IPR029058">
    <property type="entry name" value="AB_hydrolase_fold"/>
</dbReference>
<dbReference type="SUPFAM" id="SSF53474">
    <property type="entry name" value="alpha/beta-Hydrolases"/>
    <property type="match status" value="1"/>
</dbReference>
<dbReference type="EMBL" id="QKWH01000004">
    <property type="protein sequence ID" value="PZR53423.1"/>
    <property type="molecule type" value="Genomic_DNA"/>
</dbReference>
<evidence type="ECO:0000256" key="1">
    <source>
        <dbReference type="SAM" id="MobiDB-lite"/>
    </source>
</evidence>
<feature type="compositionally biased region" description="Pro residues" evidence="1">
    <location>
        <begin position="526"/>
        <end position="541"/>
    </location>
</feature>
<dbReference type="RefSeq" id="WP_111250701.1">
    <property type="nucleotide sequence ID" value="NZ_QKWH01000004.1"/>
</dbReference>
<sequence>MTDAVDTLRVVGGTPLATVTADDVRAAAHRADAAGQSLRTAALGAAGAAHALDLAAWQPVTVAGPPPDPALPQRRRALADEARALAARLGAHADDCTALSQRLLRAAGLYEHAESSVERTVGGLVVLGTVMGGHAVAAWPDLRARLGTGVAAAAGGAWLADRLLGGRPRRWLAANGAQAAAPLVRGAAPWTDETVHGLAVGIASGQPWRARGDLSVTGGARVLSSLVHEVLPATRVRVEEVLRPLPAVGPGAGPWPRAARQPAWAGTPSGTVEEALARTADLYPWGSDLPGRAPAGAPTATLAVERVEHRDGTVSWTVLLPGTQEPLPPDHPFDAVTDLDLMAHRSADVTVAVTEALEQAGVGAGEDVVLVGHSLGGIAAMALAASPGFTDRYRLAGVVTAGSPTATFHAPAGVPVLHLENDEELVSSTDGRSGTENPRTPDRVTVTRRLAASSSPEDRAVAGSIVGAHATATHLRTLGLARASGNAQVADVVDRIEPLLQGERSTTRFYTAARVLPAPLRVEPAEPAPSPRPAPTPPPRR</sequence>